<dbReference type="GO" id="GO:0016020">
    <property type="term" value="C:membrane"/>
    <property type="evidence" value="ECO:0007669"/>
    <property type="project" value="InterPro"/>
</dbReference>
<evidence type="ECO:0000313" key="3">
    <source>
        <dbReference type="EMBL" id="PJG57996.1"/>
    </source>
</evidence>
<feature type="domain" description="Cadherin" evidence="2">
    <location>
        <begin position="184"/>
        <end position="296"/>
    </location>
</feature>
<dbReference type="Pfam" id="PF00028">
    <property type="entry name" value="Cadherin"/>
    <property type="match status" value="1"/>
</dbReference>
<organism evidence="3 4">
    <name type="scientific">Aeromonas cavernicola</name>
    <dbReference type="NCBI Taxonomy" id="1006623"/>
    <lineage>
        <taxon>Bacteria</taxon>
        <taxon>Pseudomonadati</taxon>
        <taxon>Pseudomonadota</taxon>
        <taxon>Gammaproteobacteria</taxon>
        <taxon>Aeromonadales</taxon>
        <taxon>Aeromonadaceae</taxon>
        <taxon>Aeromonas</taxon>
    </lineage>
</organism>
<dbReference type="InterPro" id="IPR002126">
    <property type="entry name" value="Cadherin-like_dom"/>
</dbReference>
<dbReference type="CDD" id="cd11304">
    <property type="entry name" value="Cadherin_repeat"/>
    <property type="match status" value="1"/>
</dbReference>
<evidence type="ECO:0000313" key="4">
    <source>
        <dbReference type="Proteomes" id="UP000235861"/>
    </source>
</evidence>
<dbReference type="EMBL" id="PGGC01000145">
    <property type="protein sequence ID" value="PJG57996.1"/>
    <property type="molecule type" value="Genomic_DNA"/>
</dbReference>
<feature type="chain" id="PRO_5014184725" description="Cadherin domain-containing protein" evidence="1">
    <location>
        <begin position="32"/>
        <end position="369"/>
    </location>
</feature>
<dbReference type="Gene3D" id="2.60.40.60">
    <property type="entry name" value="Cadherins"/>
    <property type="match status" value="1"/>
</dbReference>
<dbReference type="OrthoDB" id="9813456at2"/>
<evidence type="ECO:0000259" key="2">
    <source>
        <dbReference type="PROSITE" id="PS50268"/>
    </source>
</evidence>
<accession>A0A2H9U1R4</accession>
<dbReference type="Proteomes" id="UP000235861">
    <property type="component" value="Unassembled WGS sequence"/>
</dbReference>
<dbReference type="GO" id="GO:0007156">
    <property type="term" value="P:homophilic cell adhesion via plasma membrane adhesion molecules"/>
    <property type="evidence" value="ECO:0007669"/>
    <property type="project" value="InterPro"/>
</dbReference>
<evidence type="ECO:0000256" key="1">
    <source>
        <dbReference type="SAM" id="SignalP"/>
    </source>
</evidence>
<dbReference type="SUPFAM" id="SSF49313">
    <property type="entry name" value="Cadherin-like"/>
    <property type="match status" value="1"/>
</dbReference>
<sequence length="369" mass="38441">MKKQVKNRLVIRRTSVAAGLLAALLSHGAAALVSTNTAGPVHGRQIVITAAPDIDGTGVIGVPVTLPAVPGYSDEDGDALTDWLYTWQLDGVDVGTEQLAGSISAIPSYVPTAADAGKKLTLKLQAVADARSFPVATGTSEARASDEITIIAGNVNIDLGEGIDKDVNIPGSIDIDANGNGHGPENTEIKVDMGSSIAENNNPNGDLTWSISGPDAGQFEIDENTGVVTLKPQDAENPKDADGNGTYEVQVTVTDPATGATDEITIVITVDNTVEEAESVRVVDANGVSITGNPVVGTELHSAVTLKDGLNNTPGVEVRDRADATYQWQRRDTRTADSEWVNVDGATNPTYTLTGADQGFEFRVDANGK</sequence>
<dbReference type="PROSITE" id="PS50268">
    <property type="entry name" value="CADHERIN_2"/>
    <property type="match status" value="1"/>
</dbReference>
<feature type="signal peptide" evidence="1">
    <location>
        <begin position="1"/>
        <end position="31"/>
    </location>
</feature>
<dbReference type="GO" id="GO:0005509">
    <property type="term" value="F:calcium ion binding"/>
    <property type="evidence" value="ECO:0007669"/>
    <property type="project" value="InterPro"/>
</dbReference>
<dbReference type="RefSeq" id="WP_100294883.1">
    <property type="nucleotide sequence ID" value="NZ_PGGC01000145.1"/>
</dbReference>
<name>A0A2H9U1R4_9GAMM</name>
<keyword evidence="4" id="KW-1185">Reference proteome</keyword>
<keyword evidence="1" id="KW-0732">Signal</keyword>
<dbReference type="Gene3D" id="2.60.40.2700">
    <property type="match status" value="1"/>
</dbReference>
<proteinExistence type="predicted"/>
<dbReference type="InterPro" id="IPR015919">
    <property type="entry name" value="Cadherin-like_sf"/>
</dbReference>
<dbReference type="AlphaFoldDB" id="A0A2H9U1R4"/>
<reference evidence="3 4" key="1">
    <citation type="submission" date="2017-11" db="EMBL/GenBank/DDBJ databases">
        <title>Draft genome sequence of environmental isolate Aeromonas cavernicola sp. nov. MDC 2508.</title>
        <authorList>
            <person name="Colston S.M."/>
            <person name="Navarro A."/>
            <person name="Martinez-Murcia A.J."/>
            <person name="Graf J."/>
        </authorList>
    </citation>
    <scope>NUCLEOTIDE SEQUENCE [LARGE SCALE GENOMIC DNA]</scope>
    <source>
        <strain evidence="3 4">MDC 2508</strain>
    </source>
</reference>
<gene>
    <name evidence="3" type="ORF">CUC53_14940</name>
</gene>
<protein>
    <recommendedName>
        <fullName evidence="2">Cadherin domain-containing protein</fullName>
    </recommendedName>
</protein>
<comment type="caution">
    <text evidence="3">The sequence shown here is derived from an EMBL/GenBank/DDBJ whole genome shotgun (WGS) entry which is preliminary data.</text>
</comment>